<dbReference type="GO" id="GO:0005634">
    <property type="term" value="C:nucleus"/>
    <property type="evidence" value="ECO:0007669"/>
    <property type="project" value="TreeGrafter"/>
</dbReference>
<name>A0A0N0U6U4_9HYME</name>
<dbReference type="SUPFAM" id="SSF82171">
    <property type="entry name" value="DPP6 N-terminal domain-like"/>
    <property type="match status" value="1"/>
</dbReference>
<organism evidence="1 2">
    <name type="scientific">Melipona quadrifasciata</name>
    <dbReference type="NCBI Taxonomy" id="166423"/>
    <lineage>
        <taxon>Eukaryota</taxon>
        <taxon>Metazoa</taxon>
        <taxon>Ecdysozoa</taxon>
        <taxon>Arthropoda</taxon>
        <taxon>Hexapoda</taxon>
        <taxon>Insecta</taxon>
        <taxon>Pterygota</taxon>
        <taxon>Neoptera</taxon>
        <taxon>Endopterygota</taxon>
        <taxon>Hymenoptera</taxon>
        <taxon>Apocrita</taxon>
        <taxon>Aculeata</taxon>
        <taxon>Apoidea</taxon>
        <taxon>Anthophila</taxon>
        <taxon>Apidae</taxon>
        <taxon>Melipona</taxon>
    </lineage>
</organism>
<dbReference type="GO" id="GO:0031461">
    <property type="term" value="C:cullin-RING ubiquitin ligase complex"/>
    <property type="evidence" value="ECO:0007669"/>
    <property type="project" value="TreeGrafter"/>
</dbReference>
<dbReference type="GO" id="GO:0016567">
    <property type="term" value="P:protein ubiquitination"/>
    <property type="evidence" value="ECO:0007669"/>
    <property type="project" value="TreeGrafter"/>
</dbReference>
<reference evidence="1 2" key="1">
    <citation type="submission" date="2015-07" db="EMBL/GenBank/DDBJ databases">
        <title>The genome of Melipona quadrifasciata.</title>
        <authorList>
            <person name="Pan H."/>
            <person name="Kapheim K."/>
        </authorList>
    </citation>
    <scope>NUCLEOTIDE SEQUENCE [LARGE SCALE GENOMIC DNA]</scope>
    <source>
        <strain evidence="1">0111107301</strain>
        <tissue evidence="1">Whole body</tissue>
    </source>
</reference>
<sequence>MEFPKQIYLRFKKNEAKIEYVTEPCPIKPRKIGPQNIVLRLKRRETFGCPYPGTHVHCARQFYQNVFPNFTVMNVEKPPCFLRKFSPDGRYLIAFSADQTSIEVYEYRGASAAADLLAGCKGEYIGHKNDECSFNIRRNIFSRFFKAKWIVNVVQSNEQLNRECSLFTDDGRYVIVGIYSNNEALTPNPRSPLEDYSLHLVDLHGGKLCDTRHFKVDKIYLSHNQDCLTNDFIYVGLYLYKDILAVLSVQHQTIHIFQILDGMFINVRTIGRFCLEDDAYLVRSACPGVNCRPFRDVTINCLKHKLLVYLYKRAAYISNTTNDPYELRRFYQYFDQLNALRMWKMQLLDTNHILVRFASEEVATLQANEPNVQPALLVVYDMVIAKILAAYDNTSTQLLTQFENFSDFFRNARMSGDCQYMCSPSNNIYARLLQQRFKQTIISARYGGVTEATKRLLAQLPICAQSYSSSPYLDLSLFCYDDKWVSMMERPKACGEHPIRFYARDSGLLKFRMYAGMLGRTTPTSARRLVAFTFHPTDPFAISVQRTNAEYIVSFHVRHV</sequence>
<dbReference type="EMBL" id="KQ435728">
    <property type="protein sequence ID" value="KOX77801.1"/>
    <property type="molecule type" value="Genomic_DNA"/>
</dbReference>
<dbReference type="PANTHER" id="PTHR13374">
    <property type="entry name" value="DET1 HOMOLOG DE-ETIOLATED-1 HOMOLOG"/>
    <property type="match status" value="1"/>
</dbReference>
<dbReference type="AlphaFoldDB" id="A0A0N0U6U4"/>
<dbReference type="PANTHER" id="PTHR13374:SF3">
    <property type="entry name" value="DET1 HOMOLOG"/>
    <property type="match status" value="1"/>
</dbReference>
<dbReference type="Proteomes" id="UP000053105">
    <property type="component" value="Unassembled WGS sequence"/>
</dbReference>
<evidence type="ECO:0000313" key="2">
    <source>
        <dbReference type="Proteomes" id="UP000053105"/>
    </source>
</evidence>
<keyword evidence="2" id="KW-1185">Reference proteome</keyword>
<dbReference type="GO" id="GO:1990756">
    <property type="term" value="F:ubiquitin-like ligase-substrate adaptor activity"/>
    <property type="evidence" value="ECO:0007669"/>
    <property type="project" value="TreeGrafter"/>
</dbReference>
<proteinExistence type="predicted"/>
<dbReference type="STRING" id="166423.A0A0N0U6U4"/>
<dbReference type="GO" id="GO:0031625">
    <property type="term" value="F:ubiquitin protein ligase binding"/>
    <property type="evidence" value="ECO:0007669"/>
    <property type="project" value="TreeGrafter"/>
</dbReference>
<evidence type="ECO:0000313" key="1">
    <source>
        <dbReference type="EMBL" id="KOX77801.1"/>
    </source>
</evidence>
<gene>
    <name evidence="1" type="ORF">WN51_10591</name>
</gene>
<dbReference type="OrthoDB" id="18339at2759"/>
<protein>
    <submittedName>
        <fullName evidence="1">DET1 like protein</fullName>
    </submittedName>
</protein>
<dbReference type="GO" id="GO:0032436">
    <property type="term" value="P:positive regulation of proteasomal ubiquitin-dependent protein catabolic process"/>
    <property type="evidence" value="ECO:0007669"/>
    <property type="project" value="TreeGrafter"/>
</dbReference>
<accession>A0A0N0U6U4</accession>
<dbReference type="InterPro" id="IPR019138">
    <property type="entry name" value="De-etiolated_protein_1_Det1"/>
</dbReference>
<dbReference type="Pfam" id="PF09737">
    <property type="entry name" value="Det1"/>
    <property type="match status" value="1"/>
</dbReference>